<dbReference type="VEuPathDB" id="FungiDB:AeMF1_000234"/>
<name>A0A6G0XL36_9STRA</name>
<protein>
    <submittedName>
        <fullName evidence="2">Uncharacterized protein</fullName>
    </submittedName>
</protein>
<evidence type="ECO:0000313" key="2">
    <source>
        <dbReference type="EMBL" id="KAF0740879.1"/>
    </source>
</evidence>
<sequence length="285" mass="32893">MDRWREESSVVNLAEMLEDANNEAFALNLIEEPRDFSSCTLKMHKQHQLIPPPPSDIPPLNARRLSSRTELPEPQLWMDDGDTSSEHASTEGEVVTDPFELHVLERLALTKMRGTLSPNPKSSPSREPSKCLLNSYEDRFSNQEPRYFHPSPTREPQINSLLEVECKMKQRLTQMRAQMKLSLTKLQLENADLLAALTQSKDTQIKREKQLKTEFTAKLAAKDRQIMQQKKTIAGLNATIKSNQAIHEDNERCKTEIADLKFEMKMMHDAYTRERETWKNSLCRS</sequence>
<evidence type="ECO:0000313" key="3">
    <source>
        <dbReference type="Proteomes" id="UP000481153"/>
    </source>
</evidence>
<gene>
    <name evidence="2" type="ORF">Ae201684_003769</name>
</gene>
<proteinExistence type="predicted"/>
<feature type="region of interest" description="Disordered" evidence="1">
    <location>
        <begin position="70"/>
        <end position="93"/>
    </location>
</feature>
<keyword evidence="3" id="KW-1185">Reference proteome</keyword>
<dbReference type="AlphaFoldDB" id="A0A6G0XL36"/>
<dbReference type="Proteomes" id="UP000481153">
    <property type="component" value="Unassembled WGS sequence"/>
</dbReference>
<dbReference type="EMBL" id="VJMJ01000042">
    <property type="protein sequence ID" value="KAF0740879.1"/>
    <property type="molecule type" value="Genomic_DNA"/>
</dbReference>
<organism evidence="2 3">
    <name type="scientific">Aphanomyces euteiches</name>
    <dbReference type="NCBI Taxonomy" id="100861"/>
    <lineage>
        <taxon>Eukaryota</taxon>
        <taxon>Sar</taxon>
        <taxon>Stramenopiles</taxon>
        <taxon>Oomycota</taxon>
        <taxon>Saprolegniomycetes</taxon>
        <taxon>Saprolegniales</taxon>
        <taxon>Verrucalvaceae</taxon>
        <taxon>Aphanomyces</taxon>
    </lineage>
</organism>
<feature type="region of interest" description="Disordered" evidence="1">
    <location>
        <begin position="112"/>
        <end position="131"/>
    </location>
</feature>
<evidence type="ECO:0000256" key="1">
    <source>
        <dbReference type="SAM" id="MobiDB-lite"/>
    </source>
</evidence>
<reference evidence="2 3" key="1">
    <citation type="submission" date="2019-07" db="EMBL/GenBank/DDBJ databases">
        <title>Genomics analysis of Aphanomyces spp. identifies a new class of oomycete effector associated with host adaptation.</title>
        <authorList>
            <person name="Gaulin E."/>
        </authorList>
    </citation>
    <scope>NUCLEOTIDE SEQUENCE [LARGE SCALE GENOMIC DNA]</scope>
    <source>
        <strain evidence="2 3">ATCC 201684</strain>
    </source>
</reference>
<feature type="compositionally biased region" description="Polar residues" evidence="1">
    <location>
        <begin position="116"/>
        <end position="126"/>
    </location>
</feature>
<accession>A0A6G0XL36</accession>
<comment type="caution">
    <text evidence="2">The sequence shown here is derived from an EMBL/GenBank/DDBJ whole genome shotgun (WGS) entry which is preliminary data.</text>
</comment>